<organism evidence="2 3">
    <name type="scientific">Candidatus Protofrankia datiscae</name>
    <dbReference type="NCBI Taxonomy" id="2716812"/>
    <lineage>
        <taxon>Bacteria</taxon>
        <taxon>Bacillati</taxon>
        <taxon>Actinomycetota</taxon>
        <taxon>Actinomycetes</taxon>
        <taxon>Frankiales</taxon>
        <taxon>Frankiaceae</taxon>
        <taxon>Protofrankia</taxon>
    </lineage>
</organism>
<dbReference type="Proteomes" id="UP000001549">
    <property type="component" value="Chromosome"/>
</dbReference>
<accession>F8B2K8</accession>
<dbReference type="HOGENOM" id="CLU_1169292_0_0_11"/>
<name>F8B2K8_9ACTN</name>
<feature type="region of interest" description="Disordered" evidence="1">
    <location>
        <begin position="101"/>
        <end position="156"/>
    </location>
</feature>
<feature type="region of interest" description="Disordered" evidence="1">
    <location>
        <begin position="180"/>
        <end position="237"/>
    </location>
</feature>
<sequence length="237" mass="26680">METITTTTVSTYSFRVRRWKPLLQQHFPPTHSAVTGCRRGAGQDPDCRHRPRGTGCPGPFPRRCASSCRPSRPTAGLVAGGRQRLSVELDRRSRCHITQRDRRTLGLGHRDRGDSSLRERKARGDDRSLQGLHSRRRGRGNLGSRRLHRRRSRPRRQCQIGWQIDRRNAWRGLDRCHRLGLHGGQRRGSTTRTEQKCQAHTGSGRRGGRRADRSAGRAGGRSVRRAGGRAAGPTTRG</sequence>
<feature type="region of interest" description="Disordered" evidence="1">
    <location>
        <begin position="34"/>
        <end position="80"/>
    </location>
</feature>
<evidence type="ECO:0000256" key="1">
    <source>
        <dbReference type="SAM" id="MobiDB-lite"/>
    </source>
</evidence>
<proteinExistence type="predicted"/>
<dbReference type="AlphaFoldDB" id="F8B2K8"/>
<reference evidence="2 3" key="1">
    <citation type="submission" date="2011-05" db="EMBL/GenBank/DDBJ databases">
        <title>Complete sequence of chromosome of Frankia symbiont of Datisca glomerata.</title>
        <authorList>
            <consortium name="US DOE Joint Genome Institute"/>
            <person name="Lucas S."/>
            <person name="Han J."/>
            <person name="Lapidus A."/>
            <person name="Cheng J.-F."/>
            <person name="Goodwin L."/>
            <person name="Pitluck S."/>
            <person name="Peters L."/>
            <person name="Mikhailova N."/>
            <person name="Chertkov O."/>
            <person name="Teshima H."/>
            <person name="Han C."/>
            <person name="Tapia R."/>
            <person name="Land M."/>
            <person name="Hauser L."/>
            <person name="Kyrpides N."/>
            <person name="Ivanova N."/>
            <person name="Pagani I."/>
            <person name="Berry A."/>
            <person name="Pawlowski K."/>
            <person name="Persson T."/>
            <person name="Vanden Heuvel B."/>
            <person name="Benson D."/>
            <person name="Woyke T."/>
        </authorList>
    </citation>
    <scope>NUCLEOTIDE SEQUENCE [LARGE SCALE GENOMIC DNA]</scope>
    <source>
        <strain evidence="3">4085684</strain>
    </source>
</reference>
<feature type="compositionally biased region" description="Basic residues" evidence="1">
    <location>
        <begin position="133"/>
        <end position="156"/>
    </location>
</feature>
<feature type="compositionally biased region" description="Polar residues" evidence="1">
    <location>
        <begin position="190"/>
        <end position="201"/>
    </location>
</feature>
<dbReference type="KEGG" id="fsy:FsymDg_1195"/>
<evidence type="ECO:0000313" key="3">
    <source>
        <dbReference type="Proteomes" id="UP000001549"/>
    </source>
</evidence>
<keyword evidence="3" id="KW-1185">Reference proteome</keyword>
<feature type="compositionally biased region" description="Basic and acidic residues" evidence="1">
    <location>
        <begin position="101"/>
        <end position="128"/>
    </location>
</feature>
<gene>
    <name evidence="2" type="ordered locus">FsymDg_1195</name>
</gene>
<evidence type="ECO:0000313" key="2">
    <source>
        <dbReference type="EMBL" id="AEH08689.1"/>
    </source>
</evidence>
<dbReference type="EMBL" id="CP002801">
    <property type="protein sequence ID" value="AEH08689.1"/>
    <property type="molecule type" value="Genomic_DNA"/>
</dbReference>
<protein>
    <submittedName>
        <fullName evidence="2">Uncharacterized protein</fullName>
    </submittedName>
</protein>
<feature type="compositionally biased region" description="Low complexity" evidence="1">
    <location>
        <begin position="61"/>
        <end position="73"/>
    </location>
</feature>